<reference evidence="1" key="1">
    <citation type="submission" date="2020-06" db="EMBL/GenBank/DDBJ databases">
        <authorList>
            <consortium name="Plant Systems Biology data submission"/>
        </authorList>
    </citation>
    <scope>NUCLEOTIDE SEQUENCE</scope>
    <source>
        <strain evidence="1">D6</strain>
    </source>
</reference>
<dbReference type="Gene3D" id="3.40.525.10">
    <property type="entry name" value="CRAL-TRIO lipid binding domain"/>
    <property type="match status" value="1"/>
</dbReference>
<name>A0A9N8DJD7_9STRA</name>
<evidence type="ECO:0000313" key="2">
    <source>
        <dbReference type="Proteomes" id="UP001153069"/>
    </source>
</evidence>
<accession>A0A9N8DJD7</accession>
<sequence>MSSHAERTLDPSLFQLSDQEKEWALEIKQAIEDLPDLDVLSDFMCVNLAIAGKGSVDWALDRAYKMQETRKEYNIALTYEEGKRALQKLAENIPCGLLSYDFDLHTGKCTLVLHFAESIKASMRDPRKADEICRGVHYLCYSTFPSLESVRVGNLHIFECEGWDMRMARVENIAKITNSGHDCFPSNVITHFYHTSSMTNVVLAMVKKLVSKDVACKWKFGLKFYAAGATTLCSLYV</sequence>
<organism evidence="1 2">
    <name type="scientific">Seminavis robusta</name>
    <dbReference type="NCBI Taxonomy" id="568900"/>
    <lineage>
        <taxon>Eukaryota</taxon>
        <taxon>Sar</taxon>
        <taxon>Stramenopiles</taxon>
        <taxon>Ochrophyta</taxon>
        <taxon>Bacillariophyta</taxon>
        <taxon>Bacillariophyceae</taxon>
        <taxon>Bacillariophycidae</taxon>
        <taxon>Naviculales</taxon>
        <taxon>Naviculaceae</taxon>
        <taxon>Seminavis</taxon>
    </lineage>
</organism>
<evidence type="ECO:0000313" key="1">
    <source>
        <dbReference type="EMBL" id="CAB9501721.1"/>
    </source>
</evidence>
<dbReference type="Proteomes" id="UP001153069">
    <property type="component" value="Unassembled WGS sequence"/>
</dbReference>
<keyword evidence="2" id="KW-1185">Reference proteome</keyword>
<protein>
    <submittedName>
        <fullName evidence="1">Uncharacterized protein</fullName>
    </submittedName>
</protein>
<dbReference type="EMBL" id="CAICTM010000115">
    <property type="protein sequence ID" value="CAB9501721.1"/>
    <property type="molecule type" value="Genomic_DNA"/>
</dbReference>
<comment type="caution">
    <text evidence="1">The sequence shown here is derived from an EMBL/GenBank/DDBJ whole genome shotgun (WGS) entry which is preliminary data.</text>
</comment>
<gene>
    <name evidence="1" type="ORF">SEMRO_116_G057140.1</name>
</gene>
<dbReference type="InterPro" id="IPR036865">
    <property type="entry name" value="CRAL-TRIO_dom_sf"/>
</dbReference>
<proteinExistence type="predicted"/>
<dbReference type="AlphaFoldDB" id="A0A9N8DJD7"/>